<dbReference type="GO" id="GO:0009360">
    <property type="term" value="C:DNA polymerase III complex"/>
    <property type="evidence" value="ECO:0007669"/>
    <property type="project" value="InterPro"/>
</dbReference>
<evidence type="ECO:0000256" key="3">
    <source>
        <dbReference type="ARBA" id="ARBA00022705"/>
    </source>
</evidence>
<comment type="caution">
    <text evidence="6">The sequence shown here is derived from an EMBL/GenBank/DDBJ whole genome shotgun (WGS) entry which is preliminary data.</text>
</comment>
<organism evidence="6 7">
    <name type="scientific">Candidatus Liberibacter ctenarytainae</name>
    <dbReference type="NCBI Taxonomy" id="2020335"/>
    <lineage>
        <taxon>Bacteria</taxon>
        <taxon>Pseudomonadati</taxon>
        <taxon>Pseudomonadota</taxon>
        <taxon>Alphaproteobacteria</taxon>
        <taxon>Hyphomicrobiales</taxon>
        <taxon>Rhizobiaceae</taxon>
        <taxon>Liberibacter</taxon>
    </lineage>
</organism>
<feature type="domain" description="DNA polymerase III delta N-terminal" evidence="5">
    <location>
        <begin position="24"/>
        <end position="124"/>
    </location>
</feature>
<dbReference type="EMBL" id="SEOL01000001">
    <property type="protein sequence ID" value="MBL0848740.1"/>
    <property type="molecule type" value="Genomic_DNA"/>
</dbReference>
<evidence type="ECO:0000256" key="4">
    <source>
        <dbReference type="ARBA" id="ARBA00022932"/>
    </source>
</evidence>
<dbReference type="Gene3D" id="1.10.8.60">
    <property type="match status" value="1"/>
</dbReference>
<dbReference type="EC" id="2.7.7.7" evidence="6"/>
<keyword evidence="4" id="KW-0239">DNA-directed DNA polymerase</keyword>
<evidence type="ECO:0000256" key="2">
    <source>
        <dbReference type="ARBA" id="ARBA00022695"/>
    </source>
</evidence>
<gene>
    <name evidence="6" type="primary">holA</name>
    <name evidence="6" type="ORF">EU981_01360</name>
</gene>
<dbReference type="InterPro" id="IPR027417">
    <property type="entry name" value="P-loop_NTPase"/>
</dbReference>
<dbReference type="InterPro" id="IPR005790">
    <property type="entry name" value="DNA_polIII_delta"/>
</dbReference>
<protein>
    <submittedName>
        <fullName evidence="6">DNA polymerase III subunit delta</fullName>
        <ecNumber evidence="6">2.7.7.7</ecNumber>
    </submittedName>
</protein>
<dbReference type="SUPFAM" id="SSF52540">
    <property type="entry name" value="P-loop containing nucleoside triphosphate hydrolases"/>
    <property type="match status" value="1"/>
</dbReference>
<dbReference type="Proteomes" id="UP000736856">
    <property type="component" value="Unassembled WGS sequence"/>
</dbReference>
<evidence type="ECO:0000256" key="1">
    <source>
        <dbReference type="ARBA" id="ARBA00022679"/>
    </source>
</evidence>
<keyword evidence="3" id="KW-0235">DNA replication</keyword>
<dbReference type="NCBIfam" id="TIGR01128">
    <property type="entry name" value="holA"/>
    <property type="match status" value="1"/>
</dbReference>
<dbReference type="Gene3D" id="3.40.50.300">
    <property type="entry name" value="P-loop containing nucleotide triphosphate hydrolases"/>
    <property type="match status" value="1"/>
</dbReference>
<name>A0A937DGS0_9HYPH</name>
<evidence type="ECO:0000259" key="5">
    <source>
        <dbReference type="Pfam" id="PF06144"/>
    </source>
</evidence>
<sequence>MVEIKSYEFVKIPIRKLLSSYFIFIFYGSDNGLISELIDQFEKKNGISHKDPFSFVVLNSFELQKNPETLWNEIDSIGLFDQKKLILINNVSTEKIVLNCLEEIALNNINNHIIVIRSPGIKKDSLLLKLGKKFTSILSISCYPDNKINLMNLIKEELSSKRQQVSADAEQILIENLGGDRISSRNELQKLSSYCLEDLLITAEHVKGIISDTHNLYIEEIIDSVTCGDIYNAILMVDTYFSSKMSPHAILHGLLKRFQLLDTIYTETEYLGTSLFTTIQKYEKTRIEKKRILLQQSLKIWDKNTIKIFIHKIDQEIQLTRTKSILEKSIIAKSILYIAQLARKKAKNI</sequence>
<dbReference type="GO" id="GO:0003677">
    <property type="term" value="F:DNA binding"/>
    <property type="evidence" value="ECO:0007669"/>
    <property type="project" value="InterPro"/>
</dbReference>
<dbReference type="Pfam" id="PF06144">
    <property type="entry name" value="DNA_pol3_delta"/>
    <property type="match status" value="1"/>
</dbReference>
<reference evidence="6" key="1">
    <citation type="submission" date="2019-02" db="EMBL/GenBank/DDBJ databases">
        <title>A novel Candidatus Liberibacter species associated with the New Zealand native fuchsia psyllid, Ctenarytaina fuchsiae.</title>
        <authorList>
            <person name="Thompson S.M."/>
            <person name="Jorgensen N."/>
            <person name="David C."/>
            <person name="Bulman S.R."/>
            <person name="Smith G.R."/>
        </authorList>
    </citation>
    <scope>NUCLEOTIDE SEQUENCE</scope>
    <source>
        <strain evidence="6">Oxford</strain>
    </source>
</reference>
<accession>A0A937DGS0</accession>
<dbReference type="GO" id="GO:0003887">
    <property type="term" value="F:DNA-directed DNA polymerase activity"/>
    <property type="evidence" value="ECO:0007669"/>
    <property type="project" value="UniProtKB-KW"/>
</dbReference>
<evidence type="ECO:0000313" key="6">
    <source>
        <dbReference type="EMBL" id="MBL0848740.1"/>
    </source>
</evidence>
<evidence type="ECO:0000313" key="7">
    <source>
        <dbReference type="Proteomes" id="UP000736856"/>
    </source>
</evidence>
<keyword evidence="2 6" id="KW-0548">Nucleotidyltransferase</keyword>
<keyword evidence="1 6" id="KW-0808">Transferase</keyword>
<dbReference type="AlphaFoldDB" id="A0A937DGS0"/>
<proteinExistence type="predicted"/>
<dbReference type="PANTHER" id="PTHR34388:SF1">
    <property type="entry name" value="DNA POLYMERASE III SUBUNIT DELTA"/>
    <property type="match status" value="1"/>
</dbReference>
<dbReference type="InterPro" id="IPR010372">
    <property type="entry name" value="DNA_pol3_delta_N"/>
</dbReference>
<dbReference type="GO" id="GO:0006261">
    <property type="term" value="P:DNA-templated DNA replication"/>
    <property type="evidence" value="ECO:0007669"/>
    <property type="project" value="TreeGrafter"/>
</dbReference>
<dbReference type="PANTHER" id="PTHR34388">
    <property type="entry name" value="DNA POLYMERASE III SUBUNIT DELTA"/>
    <property type="match status" value="1"/>
</dbReference>